<evidence type="ECO:0000256" key="1">
    <source>
        <dbReference type="SAM" id="MobiDB-lite"/>
    </source>
</evidence>
<feature type="region of interest" description="Disordered" evidence="1">
    <location>
        <begin position="32"/>
        <end position="53"/>
    </location>
</feature>
<protein>
    <submittedName>
        <fullName evidence="2">Uncharacterized protein</fullName>
    </submittedName>
</protein>
<reference evidence="2 3" key="2">
    <citation type="submission" date="2018-12" db="EMBL/GenBank/DDBJ databases">
        <title>Whole-genome sequences of fifteen clinical Streptococcus suis strains isolated from pigs between 2006 and 2018.</title>
        <authorList>
            <person name="Stevens M.J.A."/>
            <person name="Cernela N."/>
            <person name="Spoerry Serrano N."/>
            <person name="Schmitt S."/>
            <person name="Schrenzel J."/>
            <person name="Stephan R."/>
        </authorList>
    </citation>
    <scope>NUCLEOTIDE SEQUENCE [LARGE SCALE GENOMIC DNA]</scope>
    <source>
        <strain evidence="2 3">SS1014</strain>
    </source>
</reference>
<sequence length="83" mass="9274">MHKYTSPSFAFVGKYKKETGKHSENAINYPRKQTSFSANTMKTPPENLAGSRRGWAESPAPLLRVRVNISAQWLIGFNSLGDC</sequence>
<proteinExistence type="predicted"/>
<evidence type="ECO:0000313" key="3">
    <source>
        <dbReference type="Proteomes" id="UP000273973"/>
    </source>
</evidence>
<reference evidence="2 3" key="1">
    <citation type="submission" date="2018-11" db="EMBL/GenBank/DDBJ databases">
        <authorList>
            <person name="Stevens M.J."/>
            <person name="Cernela N."/>
            <person name="Spoerry Serrano N."/>
            <person name="Schmitt S."/>
            <person name="Schrenzel J."/>
            <person name="Stephan R."/>
        </authorList>
    </citation>
    <scope>NUCLEOTIDE SEQUENCE [LARGE SCALE GENOMIC DNA]</scope>
    <source>
        <strain evidence="2 3">SS1014</strain>
    </source>
</reference>
<gene>
    <name evidence="2" type="ORF">EJA00_11230</name>
</gene>
<organism evidence="2 3">
    <name type="scientific">Streptococcus suis</name>
    <dbReference type="NCBI Taxonomy" id="1307"/>
    <lineage>
        <taxon>Bacteria</taxon>
        <taxon>Bacillati</taxon>
        <taxon>Bacillota</taxon>
        <taxon>Bacilli</taxon>
        <taxon>Lactobacillales</taxon>
        <taxon>Streptococcaceae</taxon>
        <taxon>Streptococcus</taxon>
    </lineage>
</organism>
<dbReference type="AlphaFoldDB" id="A0A3R8R6Y9"/>
<dbReference type="Proteomes" id="UP000273973">
    <property type="component" value="Unassembled WGS sequence"/>
</dbReference>
<dbReference type="EMBL" id="RSDG01000127">
    <property type="protein sequence ID" value="RRR41924.1"/>
    <property type="molecule type" value="Genomic_DNA"/>
</dbReference>
<name>A0A3R8R6Y9_STRSU</name>
<feature type="compositionally biased region" description="Polar residues" evidence="1">
    <location>
        <begin position="32"/>
        <end position="42"/>
    </location>
</feature>
<evidence type="ECO:0000313" key="2">
    <source>
        <dbReference type="EMBL" id="RRR41924.1"/>
    </source>
</evidence>
<comment type="caution">
    <text evidence="2">The sequence shown here is derived from an EMBL/GenBank/DDBJ whole genome shotgun (WGS) entry which is preliminary data.</text>
</comment>
<accession>A0A3R8R6Y9</accession>